<organism evidence="2 3">
    <name type="scientific">Microlunatus panaciterrae</name>
    <dbReference type="NCBI Taxonomy" id="400768"/>
    <lineage>
        <taxon>Bacteria</taxon>
        <taxon>Bacillati</taxon>
        <taxon>Actinomycetota</taxon>
        <taxon>Actinomycetes</taxon>
        <taxon>Propionibacteriales</taxon>
        <taxon>Propionibacteriaceae</taxon>
        <taxon>Microlunatus</taxon>
    </lineage>
</organism>
<accession>A0ABS2RRE2</accession>
<feature type="compositionally biased region" description="Basic and acidic residues" evidence="1">
    <location>
        <begin position="1"/>
        <end position="27"/>
    </location>
</feature>
<feature type="compositionally biased region" description="Low complexity" evidence="1">
    <location>
        <begin position="220"/>
        <end position="231"/>
    </location>
</feature>
<dbReference type="EMBL" id="JAFBCF010000001">
    <property type="protein sequence ID" value="MBM7800731.1"/>
    <property type="molecule type" value="Genomic_DNA"/>
</dbReference>
<dbReference type="RefSeq" id="WP_204920077.1">
    <property type="nucleotide sequence ID" value="NZ_BAAAQP010000003.1"/>
</dbReference>
<evidence type="ECO:0000313" key="3">
    <source>
        <dbReference type="Proteomes" id="UP000704762"/>
    </source>
</evidence>
<sequence>MDKKRTSGEHLKELRREQRRRLEEARRAVHGADVPGRESTVDTTVHVNALIAEALGHAGEYALESATAGLLGAATYGIHQGYEVAKAIGETQDANAKEAKALGARHALSVLQVDLAKPDNRSIQNGEPLNEQLIKDKINSALSSDKNDWFRTLAVENTRQVQQQYDEGVALTVGAIGASLRIGSSPEERKVGSHAGMKTLGDEMAKSRRAWEEKARQEQQRANARAQRMMP</sequence>
<name>A0ABS2RRE2_9ACTN</name>
<proteinExistence type="predicted"/>
<feature type="region of interest" description="Disordered" evidence="1">
    <location>
        <begin position="185"/>
        <end position="231"/>
    </location>
</feature>
<protein>
    <submittedName>
        <fullName evidence="2">Uncharacterized protein</fullName>
    </submittedName>
</protein>
<gene>
    <name evidence="2" type="ORF">JOE57_003652</name>
</gene>
<feature type="compositionally biased region" description="Basic and acidic residues" evidence="1">
    <location>
        <begin position="200"/>
        <end position="219"/>
    </location>
</feature>
<feature type="region of interest" description="Disordered" evidence="1">
    <location>
        <begin position="1"/>
        <end position="39"/>
    </location>
</feature>
<evidence type="ECO:0000256" key="1">
    <source>
        <dbReference type="SAM" id="MobiDB-lite"/>
    </source>
</evidence>
<evidence type="ECO:0000313" key="2">
    <source>
        <dbReference type="EMBL" id="MBM7800731.1"/>
    </source>
</evidence>
<comment type="caution">
    <text evidence="2">The sequence shown here is derived from an EMBL/GenBank/DDBJ whole genome shotgun (WGS) entry which is preliminary data.</text>
</comment>
<dbReference type="Proteomes" id="UP000704762">
    <property type="component" value="Unassembled WGS sequence"/>
</dbReference>
<keyword evidence="3" id="KW-1185">Reference proteome</keyword>
<reference evidence="2 3" key="1">
    <citation type="submission" date="2021-01" db="EMBL/GenBank/DDBJ databases">
        <title>Sequencing the genomes of 1000 actinobacteria strains.</title>
        <authorList>
            <person name="Klenk H.-P."/>
        </authorList>
    </citation>
    <scope>NUCLEOTIDE SEQUENCE [LARGE SCALE GENOMIC DNA]</scope>
    <source>
        <strain evidence="2 3">DSM 18662</strain>
    </source>
</reference>